<dbReference type="AlphaFoldDB" id="A0A0F9BVU0"/>
<sequence length="58" mass="6166">MSGLNAANFLKRLEGVVTGDGFKRVIQGININSLRVAGLILTASTEPSRESLETSFEG</sequence>
<proteinExistence type="predicted"/>
<accession>A0A0F9BVU0</accession>
<organism evidence="1">
    <name type="scientific">marine sediment metagenome</name>
    <dbReference type="NCBI Taxonomy" id="412755"/>
    <lineage>
        <taxon>unclassified sequences</taxon>
        <taxon>metagenomes</taxon>
        <taxon>ecological metagenomes</taxon>
    </lineage>
</organism>
<protein>
    <submittedName>
        <fullName evidence="1">Uncharacterized protein</fullName>
    </submittedName>
</protein>
<dbReference type="EMBL" id="LAZR01036000">
    <property type="protein sequence ID" value="KKL26010.1"/>
    <property type="molecule type" value="Genomic_DNA"/>
</dbReference>
<comment type="caution">
    <text evidence="1">The sequence shown here is derived from an EMBL/GenBank/DDBJ whole genome shotgun (WGS) entry which is preliminary data.</text>
</comment>
<feature type="non-terminal residue" evidence="1">
    <location>
        <position position="58"/>
    </location>
</feature>
<name>A0A0F9BVU0_9ZZZZ</name>
<gene>
    <name evidence="1" type="ORF">LCGC14_2399590</name>
</gene>
<reference evidence="1" key="1">
    <citation type="journal article" date="2015" name="Nature">
        <title>Complex archaea that bridge the gap between prokaryotes and eukaryotes.</title>
        <authorList>
            <person name="Spang A."/>
            <person name="Saw J.H."/>
            <person name="Jorgensen S.L."/>
            <person name="Zaremba-Niedzwiedzka K."/>
            <person name="Martijn J."/>
            <person name="Lind A.E."/>
            <person name="van Eijk R."/>
            <person name="Schleper C."/>
            <person name="Guy L."/>
            <person name="Ettema T.J."/>
        </authorList>
    </citation>
    <scope>NUCLEOTIDE SEQUENCE</scope>
</reference>
<evidence type="ECO:0000313" key="1">
    <source>
        <dbReference type="EMBL" id="KKL26010.1"/>
    </source>
</evidence>